<evidence type="ECO:0000256" key="2">
    <source>
        <dbReference type="ARBA" id="ARBA00022741"/>
    </source>
</evidence>
<dbReference type="Pfam" id="PF00005">
    <property type="entry name" value="ABC_tran"/>
    <property type="match status" value="1"/>
</dbReference>
<protein>
    <recommendedName>
        <fullName evidence="4">ABC transporter domain-containing protein</fullName>
    </recommendedName>
</protein>
<dbReference type="InterPro" id="IPR027417">
    <property type="entry name" value="P-loop_NTPase"/>
</dbReference>
<dbReference type="SMART" id="SM00382">
    <property type="entry name" value="AAA"/>
    <property type="match status" value="1"/>
</dbReference>
<keyword evidence="1" id="KW-0813">Transport</keyword>
<evidence type="ECO:0000256" key="3">
    <source>
        <dbReference type="ARBA" id="ARBA00022840"/>
    </source>
</evidence>
<dbReference type="InterPro" id="IPR003439">
    <property type="entry name" value="ABC_transporter-like_ATP-bd"/>
</dbReference>
<dbReference type="Gene3D" id="3.40.50.300">
    <property type="entry name" value="P-loop containing nucleotide triphosphate hydrolases"/>
    <property type="match status" value="1"/>
</dbReference>
<dbReference type="InterPro" id="IPR003593">
    <property type="entry name" value="AAA+_ATPase"/>
</dbReference>
<dbReference type="Proteomes" id="UP001499987">
    <property type="component" value="Unassembled WGS sequence"/>
</dbReference>
<feature type="domain" description="ABC transporter" evidence="4">
    <location>
        <begin position="9"/>
        <end position="253"/>
    </location>
</feature>
<name>A0ABP4DVJ7_9ACTN</name>
<dbReference type="PANTHER" id="PTHR45772">
    <property type="entry name" value="CONSERVED COMPONENT OF ABC TRANSPORTER FOR NATURAL AMINO ACIDS-RELATED"/>
    <property type="match status" value="1"/>
</dbReference>
<reference evidence="6" key="1">
    <citation type="journal article" date="2019" name="Int. J. Syst. Evol. Microbiol.">
        <title>The Global Catalogue of Microorganisms (GCM) 10K type strain sequencing project: providing services to taxonomists for standard genome sequencing and annotation.</title>
        <authorList>
            <consortium name="The Broad Institute Genomics Platform"/>
            <consortium name="The Broad Institute Genome Sequencing Center for Infectious Disease"/>
            <person name="Wu L."/>
            <person name="Ma J."/>
        </authorList>
    </citation>
    <scope>NUCLEOTIDE SEQUENCE [LARGE SCALE GENOMIC DNA]</scope>
    <source>
        <strain evidence="6">JCM 13002</strain>
    </source>
</reference>
<comment type="caution">
    <text evidence="5">The sequence shown here is derived from an EMBL/GenBank/DDBJ whole genome shotgun (WGS) entry which is preliminary data.</text>
</comment>
<organism evidence="5 6">
    <name type="scientific">Kitasatospora arboriphila</name>
    <dbReference type="NCBI Taxonomy" id="258052"/>
    <lineage>
        <taxon>Bacteria</taxon>
        <taxon>Bacillati</taxon>
        <taxon>Actinomycetota</taxon>
        <taxon>Actinomycetes</taxon>
        <taxon>Kitasatosporales</taxon>
        <taxon>Streptomycetaceae</taxon>
        <taxon>Kitasatospora</taxon>
    </lineage>
</organism>
<dbReference type="PANTHER" id="PTHR45772:SF2">
    <property type="entry name" value="ABC TRANSPORTER ATP-BINDING PROTEIN"/>
    <property type="match status" value="1"/>
</dbReference>
<gene>
    <name evidence="5" type="ORF">GCM10009663_02490</name>
</gene>
<dbReference type="RefSeq" id="WP_344621541.1">
    <property type="nucleotide sequence ID" value="NZ_BAAALD010000002.1"/>
</dbReference>
<sequence length="258" mass="26420">MSAAPTSGLTARGLVRRFGGIAAVDGVDLDVPPGRITALVGPNGAGKSTLFDCLSGVARPDAGRVLLAGRDVTRLPDHARARLGLARTFQQIAVFPGLTVGENTRLGAEQGRGGTVRGLLGLPAPGAPAAREATDRALRLFGLDAVRDWSADRLPTGALRLLELARALAASPRVLLLDEPAAGLDLAQTARLGSVLRALAAEGVALLLVEHDVELVARLADTVCVMARGRVLLNGPTAEVLADPRVAGAWGEAAGAEP</sequence>
<keyword evidence="3" id="KW-0067">ATP-binding</keyword>
<evidence type="ECO:0000313" key="5">
    <source>
        <dbReference type="EMBL" id="GAA1069583.1"/>
    </source>
</evidence>
<evidence type="ECO:0000259" key="4">
    <source>
        <dbReference type="PROSITE" id="PS50893"/>
    </source>
</evidence>
<dbReference type="SUPFAM" id="SSF52540">
    <property type="entry name" value="P-loop containing nucleoside triphosphate hydrolases"/>
    <property type="match status" value="1"/>
</dbReference>
<keyword evidence="2" id="KW-0547">Nucleotide-binding</keyword>
<accession>A0ABP4DVJ7</accession>
<keyword evidence="6" id="KW-1185">Reference proteome</keyword>
<dbReference type="PROSITE" id="PS50893">
    <property type="entry name" value="ABC_TRANSPORTER_2"/>
    <property type="match status" value="1"/>
</dbReference>
<evidence type="ECO:0000256" key="1">
    <source>
        <dbReference type="ARBA" id="ARBA00022448"/>
    </source>
</evidence>
<proteinExistence type="predicted"/>
<evidence type="ECO:0000313" key="6">
    <source>
        <dbReference type="Proteomes" id="UP001499987"/>
    </source>
</evidence>
<dbReference type="CDD" id="cd03219">
    <property type="entry name" value="ABC_Mj1267_LivG_branched"/>
    <property type="match status" value="1"/>
</dbReference>
<dbReference type="InterPro" id="IPR051120">
    <property type="entry name" value="ABC_AA/LPS_Transport"/>
</dbReference>
<dbReference type="EMBL" id="BAAALD010000002">
    <property type="protein sequence ID" value="GAA1069583.1"/>
    <property type="molecule type" value="Genomic_DNA"/>
</dbReference>